<dbReference type="InterPro" id="IPR002504">
    <property type="entry name" value="NADK"/>
</dbReference>
<feature type="binding site" evidence="6">
    <location>
        <begin position="190"/>
        <end position="195"/>
    </location>
    <ligand>
        <name>NAD(+)</name>
        <dbReference type="ChEBI" id="CHEBI:57540"/>
    </ligand>
</feature>
<dbReference type="GO" id="GO:0005524">
    <property type="term" value="F:ATP binding"/>
    <property type="evidence" value="ECO:0007669"/>
    <property type="project" value="UniProtKB-KW"/>
</dbReference>
<feature type="binding site" evidence="6">
    <location>
        <position position="179"/>
    </location>
    <ligand>
        <name>NAD(+)</name>
        <dbReference type="ChEBI" id="CHEBI:57540"/>
    </ligand>
</feature>
<protein>
    <recommendedName>
        <fullName evidence="6">NAD kinase</fullName>
        <ecNumber evidence="6">2.7.1.23</ecNumber>
    </recommendedName>
    <alternativeName>
        <fullName evidence="6">ATP-dependent NAD kinase</fullName>
    </alternativeName>
</protein>
<dbReference type="PANTHER" id="PTHR20275:SF0">
    <property type="entry name" value="NAD KINASE"/>
    <property type="match status" value="1"/>
</dbReference>
<keyword evidence="6" id="KW-0067">ATP-binding</keyword>
<keyword evidence="4 6" id="KW-0520">NAD</keyword>
<comment type="similarity">
    <text evidence="6">Belongs to the NAD kinase family.</text>
</comment>
<organism evidence="7 8">
    <name type="scientific">Methylotenera oryzisoli</name>
    <dbReference type="NCBI Taxonomy" id="2080758"/>
    <lineage>
        <taxon>Bacteria</taxon>
        <taxon>Pseudomonadati</taxon>
        <taxon>Pseudomonadota</taxon>
        <taxon>Betaproteobacteria</taxon>
        <taxon>Nitrosomonadales</taxon>
        <taxon>Methylophilaceae</taxon>
        <taxon>Methylotenera</taxon>
    </lineage>
</organism>
<comment type="subcellular location">
    <subcellularLocation>
        <location evidence="6">Cytoplasm</location>
    </subcellularLocation>
</comment>
<dbReference type="Gene3D" id="2.60.200.30">
    <property type="entry name" value="Probable inorganic polyphosphate/atp-NAD kinase, domain 2"/>
    <property type="match status" value="1"/>
</dbReference>
<feature type="binding site" evidence="6">
    <location>
        <begin position="151"/>
        <end position="152"/>
    </location>
    <ligand>
        <name>NAD(+)</name>
        <dbReference type="ChEBI" id="CHEBI:57540"/>
    </ligand>
</feature>
<sequence>MQTNFKKIALIGKYMNVSALQLMQADLADLARHLSAKNYEVWIEENTAHHAQLADYQTLAIGEIGQVADLAIVMGGDGTMLSVARSLIDADVPLVGINRGRFGFLTDLRAEDMLVEIDRILAGDSIKEPRMLLSTDVVRDNQIIYSSHALNDVVIKSGLRLIELEIEIDGKFVYKQRSDGLIVSTPTGATAYALSAGGPILHPNLEAISLVPICPHTLSNRPIAVNSASNIVVTVVHFDEAQLSFDGQFQLGLEVGDKIVVRRAEKTISLLHPVEYCYFDMLRNKLNWG</sequence>
<dbReference type="Proteomes" id="UP000297706">
    <property type="component" value="Unassembled WGS sequence"/>
</dbReference>
<comment type="caution">
    <text evidence="6">Lacks conserved residue(s) required for the propagation of feature annotation.</text>
</comment>
<keyword evidence="1 6" id="KW-0808">Transferase</keyword>
<dbReference type="OrthoDB" id="9774737at2"/>
<dbReference type="RefSeq" id="WP_135278404.1">
    <property type="nucleotide sequence ID" value="NZ_PQVH01000012.1"/>
</dbReference>
<keyword evidence="6" id="KW-0963">Cytoplasm</keyword>
<dbReference type="Gene3D" id="3.40.50.10330">
    <property type="entry name" value="Probable inorganic polyphosphate/atp-NAD kinase, domain 1"/>
    <property type="match status" value="1"/>
</dbReference>
<comment type="cofactor">
    <cofactor evidence="6">
        <name>a divalent metal cation</name>
        <dbReference type="ChEBI" id="CHEBI:60240"/>
    </cofactor>
</comment>
<evidence type="ECO:0000256" key="5">
    <source>
        <dbReference type="ARBA" id="ARBA00047925"/>
    </source>
</evidence>
<dbReference type="SUPFAM" id="SSF111331">
    <property type="entry name" value="NAD kinase/diacylglycerol kinase-like"/>
    <property type="match status" value="1"/>
</dbReference>
<comment type="caution">
    <text evidence="7">The sequence shown here is derived from an EMBL/GenBank/DDBJ whole genome shotgun (WGS) entry which is preliminary data.</text>
</comment>
<dbReference type="HAMAP" id="MF_00361">
    <property type="entry name" value="NAD_kinase"/>
    <property type="match status" value="1"/>
</dbReference>
<proteinExistence type="inferred from homology"/>
<dbReference type="GO" id="GO:0005737">
    <property type="term" value="C:cytoplasm"/>
    <property type="evidence" value="ECO:0007669"/>
    <property type="project" value="UniProtKB-SubCell"/>
</dbReference>
<dbReference type="GO" id="GO:0019674">
    <property type="term" value="P:NAD+ metabolic process"/>
    <property type="evidence" value="ECO:0007669"/>
    <property type="project" value="InterPro"/>
</dbReference>
<dbReference type="EMBL" id="PQVH01000012">
    <property type="protein sequence ID" value="TFW70599.1"/>
    <property type="molecule type" value="Genomic_DNA"/>
</dbReference>
<dbReference type="GO" id="GO:0006741">
    <property type="term" value="P:NADP+ biosynthetic process"/>
    <property type="evidence" value="ECO:0007669"/>
    <property type="project" value="UniProtKB-UniRule"/>
</dbReference>
<evidence type="ECO:0000313" key="8">
    <source>
        <dbReference type="Proteomes" id="UP000297706"/>
    </source>
</evidence>
<dbReference type="Pfam" id="PF01513">
    <property type="entry name" value="NAD_kinase"/>
    <property type="match status" value="1"/>
</dbReference>
<dbReference type="InterPro" id="IPR017438">
    <property type="entry name" value="ATP-NAD_kinase_N"/>
</dbReference>
<comment type="catalytic activity">
    <reaction evidence="5 6">
        <text>NAD(+) + ATP = ADP + NADP(+) + H(+)</text>
        <dbReference type="Rhea" id="RHEA:18629"/>
        <dbReference type="ChEBI" id="CHEBI:15378"/>
        <dbReference type="ChEBI" id="CHEBI:30616"/>
        <dbReference type="ChEBI" id="CHEBI:57540"/>
        <dbReference type="ChEBI" id="CHEBI:58349"/>
        <dbReference type="ChEBI" id="CHEBI:456216"/>
        <dbReference type="EC" id="2.7.1.23"/>
    </reaction>
</comment>
<dbReference type="GO" id="GO:0003951">
    <property type="term" value="F:NAD+ kinase activity"/>
    <property type="evidence" value="ECO:0007669"/>
    <property type="project" value="UniProtKB-UniRule"/>
</dbReference>
<dbReference type="InterPro" id="IPR017437">
    <property type="entry name" value="ATP-NAD_kinase_PpnK-typ_C"/>
</dbReference>
<dbReference type="EC" id="2.7.1.23" evidence="6"/>
<dbReference type="PANTHER" id="PTHR20275">
    <property type="entry name" value="NAD KINASE"/>
    <property type="match status" value="1"/>
</dbReference>
<dbReference type="InterPro" id="IPR016064">
    <property type="entry name" value="NAD/diacylglycerol_kinase_sf"/>
</dbReference>
<keyword evidence="6" id="KW-0547">Nucleotide-binding</keyword>
<evidence type="ECO:0000256" key="6">
    <source>
        <dbReference type="HAMAP-Rule" id="MF_00361"/>
    </source>
</evidence>
<evidence type="ECO:0000256" key="2">
    <source>
        <dbReference type="ARBA" id="ARBA00022777"/>
    </source>
</evidence>
<keyword evidence="8" id="KW-1185">Reference proteome</keyword>
<evidence type="ECO:0000256" key="3">
    <source>
        <dbReference type="ARBA" id="ARBA00022857"/>
    </source>
</evidence>
<dbReference type="GO" id="GO:0046872">
    <property type="term" value="F:metal ion binding"/>
    <property type="evidence" value="ECO:0007669"/>
    <property type="project" value="UniProtKB-UniRule"/>
</dbReference>
<dbReference type="NCBIfam" id="NF002306">
    <property type="entry name" value="PRK01231.1"/>
    <property type="match status" value="1"/>
</dbReference>
<comment type="function">
    <text evidence="6">Involved in the regulation of the intracellular balance of NAD and NADP, and is a key enzyme in the biosynthesis of NADP. Catalyzes specifically the phosphorylation on 2'-hydroxyl of the adenosine moiety of NAD to yield NADP.</text>
</comment>
<keyword evidence="2 6" id="KW-0418">Kinase</keyword>
<dbReference type="Pfam" id="PF20143">
    <property type="entry name" value="NAD_kinase_C"/>
    <property type="match status" value="1"/>
</dbReference>
<feature type="binding site" evidence="6">
    <location>
        <position position="248"/>
    </location>
    <ligand>
        <name>NAD(+)</name>
        <dbReference type="ChEBI" id="CHEBI:57540"/>
    </ligand>
</feature>
<feature type="binding site" evidence="6">
    <location>
        <begin position="77"/>
        <end position="78"/>
    </location>
    <ligand>
        <name>NAD(+)</name>
        <dbReference type="ChEBI" id="CHEBI:57540"/>
    </ligand>
</feature>
<evidence type="ECO:0000313" key="7">
    <source>
        <dbReference type="EMBL" id="TFW70599.1"/>
    </source>
</evidence>
<keyword evidence="3 6" id="KW-0521">NADP</keyword>
<evidence type="ECO:0000256" key="4">
    <source>
        <dbReference type="ARBA" id="ARBA00023027"/>
    </source>
</evidence>
<evidence type="ECO:0000256" key="1">
    <source>
        <dbReference type="ARBA" id="ARBA00022679"/>
    </source>
</evidence>
<accession>A0A4Y9VQ13</accession>
<feature type="active site" description="Proton acceptor" evidence="6">
    <location>
        <position position="77"/>
    </location>
</feature>
<dbReference type="AlphaFoldDB" id="A0A4Y9VQ13"/>
<gene>
    <name evidence="6" type="primary">nadK</name>
    <name evidence="7" type="ORF">C3Y98_09775</name>
</gene>
<feature type="binding site" evidence="6">
    <location>
        <position position="177"/>
    </location>
    <ligand>
        <name>NAD(+)</name>
        <dbReference type="ChEBI" id="CHEBI:57540"/>
    </ligand>
</feature>
<dbReference type="GO" id="GO:0051287">
    <property type="term" value="F:NAD binding"/>
    <property type="evidence" value="ECO:0007669"/>
    <property type="project" value="UniProtKB-ARBA"/>
</dbReference>
<name>A0A4Y9VQ13_9PROT</name>
<reference evidence="7 8" key="1">
    <citation type="submission" date="2018-02" db="EMBL/GenBank/DDBJ databases">
        <title>A novel lanthanide dependent methylotroph, Methylotenera sp. La3113.</title>
        <authorList>
            <person name="Lv H."/>
            <person name="Tani A."/>
        </authorList>
    </citation>
    <scope>NUCLEOTIDE SEQUENCE [LARGE SCALE GENOMIC DNA]</scope>
    <source>
        <strain evidence="7 8">La3113</strain>
    </source>
</reference>